<evidence type="ECO:0000256" key="4">
    <source>
        <dbReference type="ARBA" id="ARBA00022989"/>
    </source>
</evidence>
<sequence length="915" mass="101029">MDSSMQEFYSLSRSTSQQRPLTQIVSSQGDHDSRSPSRQQPARERPQSAVAWSQYQHPMTVPSIAQVWIQPNQQQQHLNLQDSCQQNPSPRRRRHHTAGSSGFESAPAGTGAASPAKRRSSAAVDDNDSIPYDPFAPSSPQPSPPLPVPSTPVSSYAGYSSLHPPHPSHDPSIYSQDDAHSRRHEYDYPHLGHLEELDDYDTYSEDNRGRRRSYPGGETSACENGQGGGEDQDDMSSIHYPPAPVAPTPLPKIPIFVLGVVIFSEPLTSTILDFHITENEDEIGFFCGLIASSFFFAQFCTSIFWGYMSDRYGRRPILLLGLCGSSIACIFFGLSKSLAWAIISRSMCGLLNGNVGVAKSMLGEIADASNQSQAFSLFGFAWGIGMIVGPFLGGYLANPAQTFPEIFGDWEFFIEYPYFLPCFIASMGGVTGFTVGYFFLKETKGMRGGVLVETNKDVDDDYYRSNNANNNQYQGGPDYQTFECDDLDSNGQDEPLSDFSGNHKTTDREVDTSNGATELDIDLERQPLMLPPNATQAQQVKFPKRRGMDHSNQYGSMATLTFDTGPSSVQSHPLQQHSYATPSARSTLSRRPVSVRPRLSHQSSSVSDIGLARLSSSCVDRPLSAVHPSIYAYNRPISTGQLLSMAEAPSGHRQRMEAIPADAVSLSHYGYTIDPAYLDGRVRVSSFNPGRQSRLSVAPSQVFVLPPDPNNKDPNQPVQLLVVQQAPEAGLSPLSITTIVAYAMLALHSIVFEEVYALYAVTPVVSHGLGWTAIQLSTSLACMGIVQLMMQFVVYPMLERRFSAVWLFRCAQLLYCCVYISFPLIRALAVDESDTETGGQLTRVRYLVLTTLVFKYLCSVFSYTSVMVMVYHKLIATTPTRNRKRDRPDICLIHASIRSSARSFSIPTELGRKKF</sequence>
<feature type="compositionally biased region" description="Polar residues" evidence="6">
    <location>
        <begin position="564"/>
        <end position="584"/>
    </location>
</feature>
<feature type="transmembrane region" description="Helical" evidence="7">
    <location>
        <begin position="846"/>
        <end position="871"/>
    </location>
</feature>
<feature type="region of interest" description="Disordered" evidence="6">
    <location>
        <begin position="564"/>
        <end position="601"/>
    </location>
</feature>
<feature type="transmembrane region" description="Helical" evidence="7">
    <location>
        <begin position="418"/>
        <end position="440"/>
    </location>
</feature>
<evidence type="ECO:0008006" key="10">
    <source>
        <dbReference type="Google" id="ProtNLM"/>
    </source>
</evidence>
<dbReference type="SUPFAM" id="SSF103473">
    <property type="entry name" value="MFS general substrate transporter"/>
    <property type="match status" value="2"/>
</dbReference>
<keyword evidence="2" id="KW-0813">Transport</keyword>
<feature type="compositionally biased region" description="Low complexity" evidence="6">
    <location>
        <begin position="105"/>
        <end position="115"/>
    </location>
</feature>
<dbReference type="OrthoDB" id="419616at2759"/>
<keyword evidence="4 7" id="KW-1133">Transmembrane helix</keyword>
<dbReference type="GO" id="GO:0022857">
    <property type="term" value="F:transmembrane transporter activity"/>
    <property type="evidence" value="ECO:0007669"/>
    <property type="project" value="InterPro"/>
</dbReference>
<evidence type="ECO:0000256" key="5">
    <source>
        <dbReference type="ARBA" id="ARBA00023136"/>
    </source>
</evidence>
<dbReference type="CDD" id="cd17330">
    <property type="entry name" value="MFS_SLC46_TetA_like"/>
    <property type="match status" value="1"/>
</dbReference>
<keyword evidence="5 7" id="KW-0472">Membrane</keyword>
<feature type="compositionally biased region" description="Basic and acidic residues" evidence="6">
    <location>
        <begin position="29"/>
        <end position="46"/>
    </location>
</feature>
<feature type="compositionally biased region" description="Pro residues" evidence="6">
    <location>
        <begin position="137"/>
        <end position="150"/>
    </location>
</feature>
<dbReference type="InterPro" id="IPR001958">
    <property type="entry name" value="Tet-R_TetA/multi-R_MdtG-like"/>
</dbReference>
<feature type="transmembrane region" description="Helical" evidence="7">
    <location>
        <begin position="773"/>
        <end position="794"/>
    </location>
</feature>
<keyword evidence="9" id="KW-1185">Reference proteome</keyword>
<feature type="compositionally biased region" description="Polar residues" evidence="6">
    <location>
        <begin position="1"/>
        <end position="28"/>
    </location>
</feature>
<feature type="compositionally biased region" description="Basic and acidic residues" evidence="6">
    <location>
        <begin position="177"/>
        <end position="195"/>
    </location>
</feature>
<dbReference type="Proteomes" id="UP000748756">
    <property type="component" value="Unassembled WGS sequence"/>
</dbReference>
<feature type="region of interest" description="Disordered" evidence="6">
    <location>
        <begin position="1"/>
        <end position="239"/>
    </location>
</feature>
<comment type="subcellular location">
    <subcellularLocation>
        <location evidence="1">Membrane</location>
        <topology evidence="1">Multi-pass membrane protein</topology>
    </subcellularLocation>
</comment>
<reference evidence="8" key="1">
    <citation type="journal article" date="2020" name="Fungal Divers.">
        <title>Resolving the Mortierellaceae phylogeny through synthesis of multi-gene phylogenetics and phylogenomics.</title>
        <authorList>
            <person name="Vandepol N."/>
            <person name="Liber J."/>
            <person name="Desiro A."/>
            <person name="Na H."/>
            <person name="Kennedy M."/>
            <person name="Barry K."/>
            <person name="Grigoriev I.V."/>
            <person name="Miller A.N."/>
            <person name="O'Donnell K."/>
            <person name="Stajich J.E."/>
            <person name="Bonito G."/>
        </authorList>
    </citation>
    <scope>NUCLEOTIDE SEQUENCE</scope>
    <source>
        <strain evidence="8">NRRL 6426</strain>
    </source>
</reference>
<gene>
    <name evidence="8" type="ORF">BG015_002708</name>
</gene>
<accession>A0A9P5RRM8</accession>
<dbReference type="Pfam" id="PF07690">
    <property type="entry name" value="MFS_1"/>
    <property type="match status" value="1"/>
</dbReference>
<feature type="compositionally biased region" description="Low complexity" evidence="6">
    <location>
        <begin position="70"/>
        <end position="86"/>
    </location>
</feature>
<dbReference type="InterPro" id="IPR011701">
    <property type="entry name" value="MFS"/>
</dbReference>
<dbReference type="PANTHER" id="PTHR23504:SF15">
    <property type="entry name" value="MAJOR FACILITATOR SUPERFAMILY (MFS) PROFILE DOMAIN-CONTAINING PROTEIN"/>
    <property type="match status" value="1"/>
</dbReference>
<evidence type="ECO:0000313" key="9">
    <source>
        <dbReference type="Proteomes" id="UP000748756"/>
    </source>
</evidence>
<organism evidence="8 9">
    <name type="scientific">Linnemannia schmuckeri</name>
    <dbReference type="NCBI Taxonomy" id="64567"/>
    <lineage>
        <taxon>Eukaryota</taxon>
        <taxon>Fungi</taxon>
        <taxon>Fungi incertae sedis</taxon>
        <taxon>Mucoromycota</taxon>
        <taxon>Mortierellomycotina</taxon>
        <taxon>Mortierellomycetes</taxon>
        <taxon>Mortierellales</taxon>
        <taxon>Mortierellaceae</taxon>
        <taxon>Linnemannia</taxon>
    </lineage>
</organism>
<dbReference type="PRINTS" id="PR01035">
    <property type="entry name" value="TCRTETA"/>
</dbReference>
<feature type="region of interest" description="Disordered" evidence="6">
    <location>
        <begin position="487"/>
        <end position="511"/>
    </location>
</feature>
<evidence type="ECO:0000256" key="6">
    <source>
        <dbReference type="SAM" id="MobiDB-lite"/>
    </source>
</evidence>
<feature type="transmembrane region" description="Helical" evidence="7">
    <location>
        <begin position="317"/>
        <end position="334"/>
    </location>
</feature>
<feature type="compositionally biased region" description="Low complexity" evidence="6">
    <location>
        <begin position="585"/>
        <end position="597"/>
    </location>
</feature>
<dbReference type="Gene3D" id="1.20.1250.20">
    <property type="entry name" value="MFS general substrate transporter like domains"/>
    <property type="match status" value="1"/>
</dbReference>
<evidence type="ECO:0000256" key="2">
    <source>
        <dbReference type="ARBA" id="ARBA00022448"/>
    </source>
</evidence>
<evidence type="ECO:0000313" key="8">
    <source>
        <dbReference type="EMBL" id="KAF9137451.1"/>
    </source>
</evidence>
<name>A0A9P5RRM8_9FUNG</name>
<dbReference type="AlphaFoldDB" id="A0A9P5RRM8"/>
<feature type="compositionally biased region" description="Low complexity" evidence="6">
    <location>
        <begin position="151"/>
        <end position="163"/>
    </location>
</feature>
<protein>
    <recommendedName>
        <fullName evidence="10">Major facilitator superfamily (MFS) profile domain-containing protein</fullName>
    </recommendedName>
</protein>
<evidence type="ECO:0000256" key="1">
    <source>
        <dbReference type="ARBA" id="ARBA00004141"/>
    </source>
</evidence>
<dbReference type="PANTHER" id="PTHR23504">
    <property type="entry name" value="MAJOR FACILITATOR SUPERFAMILY DOMAIN-CONTAINING PROTEIN 10"/>
    <property type="match status" value="1"/>
</dbReference>
<dbReference type="InterPro" id="IPR036259">
    <property type="entry name" value="MFS_trans_sf"/>
</dbReference>
<proteinExistence type="predicted"/>
<evidence type="ECO:0000256" key="7">
    <source>
        <dbReference type="SAM" id="Phobius"/>
    </source>
</evidence>
<dbReference type="EMBL" id="JAAAUQ010001558">
    <property type="protein sequence ID" value="KAF9137451.1"/>
    <property type="molecule type" value="Genomic_DNA"/>
</dbReference>
<evidence type="ECO:0000256" key="3">
    <source>
        <dbReference type="ARBA" id="ARBA00022692"/>
    </source>
</evidence>
<feature type="transmembrane region" description="Helical" evidence="7">
    <location>
        <begin position="283"/>
        <end position="305"/>
    </location>
</feature>
<dbReference type="GO" id="GO:0016020">
    <property type="term" value="C:membrane"/>
    <property type="evidence" value="ECO:0007669"/>
    <property type="project" value="UniProtKB-SubCell"/>
</dbReference>
<feature type="transmembrane region" description="Helical" evidence="7">
    <location>
        <begin position="806"/>
        <end position="826"/>
    </location>
</feature>
<keyword evidence="3 7" id="KW-0812">Transmembrane</keyword>
<comment type="caution">
    <text evidence="8">The sequence shown here is derived from an EMBL/GenBank/DDBJ whole genome shotgun (WGS) entry which is preliminary data.</text>
</comment>
<feature type="transmembrane region" description="Helical" evidence="7">
    <location>
        <begin position="374"/>
        <end position="398"/>
    </location>
</feature>
<feature type="transmembrane region" description="Helical" evidence="7">
    <location>
        <begin position="739"/>
        <end position="761"/>
    </location>
</feature>